<organism evidence="1 2">
    <name type="scientific">Racocetra fulgida</name>
    <dbReference type="NCBI Taxonomy" id="60492"/>
    <lineage>
        <taxon>Eukaryota</taxon>
        <taxon>Fungi</taxon>
        <taxon>Fungi incertae sedis</taxon>
        <taxon>Mucoromycota</taxon>
        <taxon>Glomeromycotina</taxon>
        <taxon>Glomeromycetes</taxon>
        <taxon>Diversisporales</taxon>
        <taxon>Gigasporaceae</taxon>
        <taxon>Racocetra</taxon>
    </lineage>
</organism>
<gene>
    <name evidence="1" type="ORF">RFULGI_LOCUS19516</name>
</gene>
<reference evidence="1" key="1">
    <citation type="submission" date="2021-06" db="EMBL/GenBank/DDBJ databases">
        <authorList>
            <person name="Kallberg Y."/>
            <person name="Tangrot J."/>
            <person name="Rosling A."/>
        </authorList>
    </citation>
    <scope>NUCLEOTIDE SEQUENCE</scope>
    <source>
        <strain evidence="1">IN212</strain>
    </source>
</reference>
<protein>
    <submittedName>
        <fullName evidence="1">1996_t:CDS:1</fullName>
    </submittedName>
</protein>
<dbReference type="Proteomes" id="UP000789396">
    <property type="component" value="Unassembled WGS sequence"/>
</dbReference>
<dbReference type="AlphaFoldDB" id="A0A9N9KCQ1"/>
<evidence type="ECO:0000313" key="1">
    <source>
        <dbReference type="EMBL" id="CAG8819538.1"/>
    </source>
</evidence>
<feature type="non-terminal residue" evidence="1">
    <location>
        <position position="1"/>
    </location>
</feature>
<sequence>CTTDPPLSNSKTYCKLGISVIRAPTSSSNYSLYESNIVIGTHFRRDNLACLFVHNLDNTDLNEISIKIDNIPRLLGVKWKNTVSRFFRKEPSKKLTHDKALHLTLDKCVKRGNHGDYELEYPLLIYITNDCDYHG</sequence>
<name>A0A9N9KCQ1_9GLOM</name>
<evidence type="ECO:0000313" key="2">
    <source>
        <dbReference type="Proteomes" id="UP000789396"/>
    </source>
</evidence>
<dbReference type="EMBL" id="CAJVPZ010097614">
    <property type="protein sequence ID" value="CAG8819538.1"/>
    <property type="molecule type" value="Genomic_DNA"/>
</dbReference>
<proteinExistence type="predicted"/>
<feature type="non-terminal residue" evidence="1">
    <location>
        <position position="135"/>
    </location>
</feature>
<accession>A0A9N9KCQ1</accession>
<dbReference type="OrthoDB" id="2443932at2759"/>
<keyword evidence="2" id="KW-1185">Reference proteome</keyword>
<comment type="caution">
    <text evidence="1">The sequence shown here is derived from an EMBL/GenBank/DDBJ whole genome shotgun (WGS) entry which is preliminary data.</text>
</comment>